<evidence type="ECO:0000256" key="6">
    <source>
        <dbReference type="ARBA" id="ARBA00023012"/>
    </source>
</evidence>
<proteinExistence type="predicted"/>
<dbReference type="InterPro" id="IPR015943">
    <property type="entry name" value="WD40/YVTN_repeat-like_dom_sf"/>
</dbReference>
<gene>
    <name evidence="11" type="ORF">A3F84_25425</name>
</gene>
<keyword evidence="7" id="KW-0472">Membrane</keyword>
<dbReference type="FunFam" id="1.10.287.130:FF:000001">
    <property type="entry name" value="Two-component sensor histidine kinase"/>
    <property type="match status" value="1"/>
</dbReference>
<dbReference type="SMART" id="SM00388">
    <property type="entry name" value="HisKA"/>
    <property type="match status" value="1"/>
</dbReference>
<dbReference type="Proteomes" id="UP000178606">
    <property type="component" value="Unassembled WGS sequence"/>
</dbReference>
<comment type="catalytic activity">
    <reaction evidence="1">
        <text>ATP + protein L-histidine = ADP + protein N-phospho-L-histidine.</text>
        <dbReference type="EC" id="2.7.13.3"/>
    </reaction>
</comment>
<dbReference type="SMART" id="SM00387">
    <property type="entry name" value="HATPase_c"/>
    <property type="match status" value="1"/>
</dbReference>
<dbReference type="EC" id="2.7.13.3" evidence="2"/>
<comment type="caution">
    <text evidence="11">The sequence shown here is derived from an EMBL/GenBank/DDBJ whole genome shotgun (WGS) entry which is preliminary data.</text>
</comment>
<evidence type="ECO:0000256" key="5">
    <source>
        <dbReference type="ARBA" id="ARBA00022777"/>
    </source>
</evidence>
<dbReference type="PANTHER" id="PTHR43547">
    <property type="entry name" value="TWO-COMPONENT HISTIDINE KINASE"/>
    <property type="match status" value="1"/>
</dbReference>
<feature type="compositionally biased region" description="Polar residues" evidence="9">
    <location>
        <begin position="449"/>
        <end position="459"/>
    </location>
</feature>
<evidence type="ECO:0000256" key="1">
    <source>
        <dbReference type="ARBA" id="ARBA00000085"/>
    </source>
</evidence>
<evidence type="ECO:0000256" key="7">
    <source>
        <dbReference type="ARBA" id="ARBA00023136"/>
    </source>
</evidence>
<name>A0A1F6CU42_HANXR</name>
<feature type="compositionally biased region" description="Low complexity" evidence="9">
    <location>
        <begin position="460"/>
        <end position="481"/>
    </location>
</feature>
<dbReference type="Pfam" id="PF02518">
    <property type="entry name" value="HATPase_c"/>
    <property type="match status" value="1"/>
</dbReference>
<dbReference type="InterPro" id="IPR036890">
    <property type="entry name" value="HATPase_C_sf"/>
</dbReference>
<evidence type="ECO:0000256" key="3">
    <source>
        <dbReference type="ARBA" id="ARBA00022553"/>
    </source>
</evidence>
<dbReference type="SUPFAM" id="SSF47384">
    <property type="entry name" value="Homodimeric domain of signal transducing histidine kinase"/>
    <property type="match status" value="1"/>
</dbReference>
<dbReference type="InterPro" id="IPR004358">
    <property type="entry name" value="Sig_transdc_His_kin-like_C"/>
</dbReference>
<feature type="domain" description="Histidine kinase" evidence="10">
    <location>
        <begin position="940"/>
        <end position="1183"/>
    </location>
</feature>
<dbReference type="InterPro" id="IPR003661">
    <property type="entry name" value="HisK_dim/P_dom"/>
</dbReference>
<keyword evidence="8" id="KW-0175">Coiled coil</keyword>
<dbReference type="InterPro" id="IPR003594">
    <property type="entry name" value="HATPase_dom"/>
</dbReference>
<evidence type="ECO:0000256" key="8">
    <source>
        <dbReference type="SAM" id="Coils"/>
    </source>
</evidence>
<keyword evidence="6" id="KW-0902">Two-component regulatory system</keyword>
<dbReference type="Gene3D" id="2.60.40.10">
    <property type="entry name" value="Immunoglobulins"/>
    <property type="match status" value="1"/>
</dbReference>
<protein>
    <recommendedName>
        <fullName evidence="2">histidine kinase</fullName>
        <ecNumber evidence="2">2.7.13.3</ecNumber>
    </recommendedName>
</protein>
<dbReference type="AlphaFoldDB" id="A0A1F6CU42"/>
<dbReference type="PRINTS" id="PR00344">
    <property type="entry name" value="BCTRLSENSOR"/>
</dbReference>
<dbReference type="SUPFAM" id="SSF55874">
    <property type="entry name" value="ATPase domain of HSP90 chaperone/DNA topoisomerase II/histidine kinase"/>
    <property type="match status" value="1"/>
</dbReference>
<evidence type="ECO:0000256" key="2">
    <source>
        <dbReference type="ARBA" id="ARBA00012438"/>
    </source>
</evidence>
<evidence type="ECO:0000256" key="4">
    <source>
        <dbReference type="ARBA" id="ARBA00022679"/>
    </source>
</evidence>
<accession>A0A1F6CU42</accession>
<evidence type="ECO:0000259" key="10">
    <source>
        <dbReference type="PROSITE" id="PS50109"/>
    </source>
</evidence>
<dbReference type="PANTHER" id="PTHR43547:SF2">
    <property type="entry name" value="HYBRID SIGNAL TRANSDUCTION HISTIDINE KINASE C"/>
    <property type="match status" value="1"/>
</dbReference>
<dbReference type="Pfam" id="PF07494">
    <property type="entry name" value="Reg_prop"/>
    <property type="match status" value="4"/>
</dbReference>
<evidence type="ECO:0000313" key="12">
    <source>
        <dbReference type="Proteomes" id="UP000178606"/>
    </source>
</evidence>
<dbReference type="GO" id="GO:0000155">
    <property type="term" value="F:phosphorelay sensor kinase activity"/>
    <property type="evidence" value="ECO:0007669"/>
    <property type="project" value="InterPro"/>
</dbReference>
<dbReference type="InterPro" id="IPR013783">
    <property type="entry name" value="Ig-like_fold"/>
</dbReference>
<sequence length="1183" mass="129612">MPWLFILNAGLCGATERPPAVRQEDPASQARAWRSFDRNDGLIDGVIRAICQARDGSVWFAGMQGVCRYDGMSWTIYDSEKSGAPAGTHAIIQARDGTIWVGSGKGVGRFDGETWRTYTEADGLPGPLVLAVCETRDGTIWVGCGKRWWLASPPPGGLARWNGQAWKVFRQNDGLVQEHVNAIYEARDGALWVGTEGGVSRYDGQNWTSYTVRDGLPDERVLAVCQAADGAMWFGTGRGVARYANGRWTPYAPGGEGRPVQSLHQAQDGTLWAYSESALYRFDPSDSLRAGGEGWSRCKIPAPGPGDVAYISKMYGTENDVLWLAGARAVRFDCGGTKWASYRGLAGPPYQDPDGTLWFRAPGGAVAFDGSAWKPSQGVEWPVYRTPQGVFWCGGEGGIRSHDGRTWRTYPGILDKLRTITLSRSGRLWFTGTREGRSTVACYDGEARSTPSGRSGQAHSTRSTSSGQAGSGQALRQSSGQALRQSSGQALRQSSGQAWKTFTEEDWGKGVSLARKVVESPNGDLWFVPDLGTRDDVGYGVVRFDGTRWHHYTVRGDQAVNETNRIGNRVYDLAIDGSGRPWAATVGGLWHLDSARGDAFVMETETAGRKTVRVYIARDGGLWVACAGNIKQNATGVLRRKAGAWTTFTTEDGLVGNDVWAILESEDGALWFGTTTGVSRFDGRSWMNYGQEDGLLEDDVRFIFQDVRGALWLGNGSGNRAWTTRYRPDRLPPETTLTFLPGEELSSGNLILEWSGKDAWKDTPVEDLVYSWQMGDGSWSPFSPEVKHVFFDLPSGAHAFRVRAMDRDGNVDPIPATYAFTVLPPVWRQPWFIGLMVVLVGAISFQTARVVRRNMLLRASNAALSAATKELFGRNQELREKTEALDESNQKLDESNAALTSVNQDLFVLNKALQEKTEALEQANVRLQEVDALKTVFFSNVSHELRTPMTAIKGYVDNLLDGIAGELSDRQARYLGRVRANADRLTRLINDLLDLSRIDRGQTDLLQLNIQKVPVKEAVFEAVESLRPMAEVEGLQLRFEGEEAYGMADRDRLVQIVTNLVGNAIKFTPTGGEVEVRVGEKTGNGETEKRGSGASPTPRLPDSPVQGWVVVGVRDTGRGIPREDLGRIFDRFYQVKGGGGHPLGTGLGLPIAKELVELQGGRIWAESEAGKGSAFWFTLPAAK</sequence>
<keyword evidence="5" id="KW-0418">Kinase</keyword>
<organism evidence="11 12">
    <name type="scientific">Handelsmanbacteria sp. (strain RIFCSPLOWO2_12_FULL_64_10)</name>
    <dbReference type="NCBI Taxonomy" id="1817868"/>
    <lineage>
        <taxon>Bacteria</taxon>
        <taxon>Candidatus Handelsmaniibacteriota</taxon>
    </lineage>
</organism>
<dbReference type="InterPro" id="IPR036097">
    <property type="entry name" value="HisK_dim/P_sf"/>
</dbReference>
<dbReference type="EMBL" id="MFKF01000140">
    <property type="protein sequence ID" value="OGG52531.1"/>
    <property type="molecule type" value="Genomic_DNA"/>
</dbReference>
<dbReference type="PROSITE" id="PS50109">
    <property type="entry name" value="HIS_KIN"/>
    <property type="match status" value="1"/>
</dbReference>
<evidence type="ECO:0000256" key="9">
    <source>
        <dbReference type="SAM" id="MobiDB-lite"/>
    </source>
</evidence>
<feature type="region of interest" description="Disordered" evidence="9">
    <location>
        <begin position="441"/>
        <end position="496"/>
    </location>
</feature>
<dbReference type="CDD" id="cd00082">
    <property type="entry name" value="HisKA"/>
    <property type="match status" value="1"/>
</dbReference>
<feature type="compositionally biased region" description="Polar residues" evidence="9">
    <location>
        <begin position="482"/>
        <end position="496"/>
    </location>
</feature>
<keyword evidence="4" id="KW-0808">Transferase</keyword>
<dbReference type="InterPro" id="IPR011110">
    <property type="entry name" value="Reg_prop"/>
</dbReference>
<evidence type="ECO:0000313" key="11">
    <source>
        <dbReference type="EMBL" id="OGG52531.1"/>
    </source>
</evidence>
<dbReference type="FunFam" id="3.30.565.10:FF:000006">
    <property type="entry name" value="Sensor histidine kinase WalK"/>
    <property type="match status" value="1"/>
</dbReference>
<dbReference type="Pfam" id="PF00512">
    <property type="entry name" value="HisKA"/>
    <property type="match status" value="1"/>
</dbReference>
<dbReference type="Gene3D" id="2.130.10.10">
    <property type="entry name" value="YVTN repeat-like/Quinoprotein amine dehydrogenase"/>
    <property type="match status" value="4"/>
</dbReference>
<dbReference type="InterPro" id="IPR005467">
    <property type="entry name" value="His_kinase_dom"/>
</dbReference>
<dbReference type="Gene3D" id="1.10.287.130">
    <property type="match status" value="1"/>
</dbReference>
<dbReference type="Gene3D" id="3.30.565.10">
    <property type="entry name" value="Histidine kinase-like ATPase, C-terminal domain"/>
    <property type="match status" value="1"/>
</dbReference>
<feature type="coiled-coil region" evidence="8">
    <location>
        <begin position="875"/>
        <end position="933"/>
    </location>
</feature>
<reference evidence="11 12" key="1">
    <citation type="journal article" date="2016" name="Nat. Commun.">
        <title>Thousands of microbial genomes shed light on interconnected biogeochemical processes in an aquifer system.</title>
        <authorList>
            <person name="Anantharaman K."/>
            <person name="Brown C.T."/>
            <person name="Hug L.A."/>
            <person name="Sharon I."/>
            <person name="Castelle C.J."/>
            <person name="Probst A.J."/>
            <person name="Thomas B.C."/>
            <person name="Singh A."/>
            <person name="Wilkins M.J."/>
            <person name="Karaoz U."/>
            <person name="Brodie E.L."/>
            <person name="Williams K.H."/>
            <person name="Hubbard S.S."/>
            <person name="Banfield J.F."/>
        </authorList>
    </citation>
    <scope>NUCLEOTIDE SEQUENCE [LARGE SCALE GENOMIC DNA]</scope>
    <source>
        <strain evidence="12">RIFCSPLOWO2_12_FULL_64_10</strain>
    </source>
</reference>
<feature type="region of interest" description="Disordered" evidence="9">
    <location>
        <begin position="1078"/>
        <end position="1105"/>
    </location>
</feature>
<dbReference type="SUPFAM" id="SSF63829">
    <property type="entry name" value="Calcium-dependent phosphotriesterase"/>
    <property type="match status" value="3"/>
</dbReference>
<keyword evidence="3" id="KW-0597">Phosphoprotein</keyword>